<dbReference type="PROSITE" id="PS00132">
    <property type="entry name" value="CARBOXYPEPT_ZN_1"/>
    <property type="match status" value="1"/>
</dbReference>
<evidence type="ECO:0000256" key="10">
    <source>
        <dbReference type="ARBA" id="ARBA00023157"/>
    </source>
</evidence>
<dbReference type="Gene3D" id="3.30.70.340">
    <property type="entry name" value="Metallocarboxypeptidase-like"/>
    <property type="match status" value="1"/>
</dbReference>
<dbReference type="EnsemblMetazoa" id="SCAU002714-RA">
    <property type="protein sequence ID" value="SCAU002714-PA"/>
    <property type="gene ID" value="SCAU002714"/>
</dbReference>
<dbReference type="KEGG" id="scac:106086847"/>
<dbReference type="SMART" id="SM00631">
    <property type="entry name" value="Zn_pept"/>
    <property type="match status" value="1"/>
</dbReference>
<keyword evidence="9" id="KW-0482">Metalloprotease</keyword>
<dbReference type="PANTHER" id="PTHR11705:SF123">
    <property type="entry name" value="PEPTIDASE M14 CARBOXYPEPTIDASE A DOMAIN-CONTAINING PROTEIN-RELATED"/>
    <property type="match status" value="1"/>
</dbReference>
<dbReference type="OrthoDB" id="3626597at2759"/>
<evidence type="ECO:0000256" key="7">
    <source>
        <dbReference type="ARBA" id="ARBA00022801"/>
    </source>
</evidence>
<comment type="cofactor">
    <cofactor evidence="1">
        <name>Zn(2+)</name>
        <dbReference type="ChEBI" id="CHEBI:29105"/>
    </cofactor>
</comment>
<sequence>MGKLSILFLLATFVVCISSASLKSPPVFEGKLRYDNYKVYKLNIKNKTQLAVIELIQDISERYNVWKEYDEATKEIHIMVKPTEDKYFHELLQVYGLQWELLVENVQDLIDEEQRAADTTTDNDEFGWTRYYELEDIEKWLDGILAAHPDVTESFEIGKSYEGRTIRGIKISHKDGNPGIFIESNIHAREWITSASATWFINELLTSKDGPVVNLAENYDWYIIPVFNVDGFVYSHLKDRMWRKTRQPVTTSSCIGTDANRNFDSHWMENGGASNNPCSETYAGPEAFSEPEAKALADYVTSIQDKINIYISFHSYGQYLLSPYGHTKEEFPENYEDLLTIGTAFSGAIKGLAYNTEYTHGSTAVVLYVASGSTVDWVFNELNVKVGYTIEFRDKGRYGFVLPPLQILPNCQELMAGMLALVDKSKELGYV</sequence>
<dbReference type="GO" id="GO:0004181">
    <property type="term" value="F:metallocarboxypeptidase activity"/>
    <property type="evidence" value="ECO:0007669"/>
    <property type="project" value="InterPro"/>
</dbReference>
<dbReference type="PRINTS" id="PR00765">
    <property type="entry name" value="CRBOXYPTASEA"/>
</dbReference>
<evidence type="ECO:0000256" key="11">
    <source>
        <dbReference type="ARBA" id="ARBA00069039"/>
    </source>
</evidence>
<evidence type="ECO:0000256" key="12">
    <source>
        <dbReference type="PROSITE-ProRule" id="PRU01379"/>
    </source>
</evidence>
<evidence type="ECO:0000256" key="3">
    <source>
        <dbReference type="ARBA" id="ARBA00022645"/>
    </source>
</evidence>
<dbReference type="Pfam" id="PF02244">
    <property type="entry name" value="Propep_M14"/>
    <property type="match status" value="1"/>
</dbReference>
<evidence type="ECO:0000256" key="13">
    <source>
        <dbReference type="SAM" id="SignalP"/>
    </source>
</evidence>
<reference evidence="15" key="1">
    <citation type="submission" date="2020-05" db="UniProtKB">
        <authorList>
            <consortium name="EnsemblMetazoa"/>
        </authorList>
    </citation>
    <scope>IDENTIFICATION</scope>
    <source>
        <strain evidence="15">USDA</strain>
    </source>
</reference>
<dbReference type="SUPFAM" id="SSF53187">
    <property type="entry name" value="Zn-dependent exopeptidases"/>
    <property type="match status" value="1"/>
</dbReference>
<name>A0A1I8NWS3_STOCA</name>
<evidence type="ECO:0000256" key="4">
    <source>
        <dbReference type="ARBA" id="ARBA00022670"/>
    </source>
</evidence>
<comment type="similarity">
    <text evidence="2 12">Belongs to the peptidase M14 family.</text>
</comment>
<evidence type="ECO:0000256" key="9">
    <source>
        <dbReference type="ARBA" id="ARBA00023049"/>
    </source>
</evidence>
<keyword evidence="3" id="KW-0121">Carboxypeptidase</keyword>
<dbReference type="FunFam" id="3.30.70.340:FF:000002">
    <property type="entry name" value="Carboxypeptidase A"/>
    <property type="match status" value="1"/>
</dbReference>
<dbReference type="GO" id="GO:0006508">
    <property type="term" value="P:proteolysis"/>
    <property type="evidence" value="ECO:0007669"/>
    <property type="project" value="UniProtKB-KW"/>
</dbReference>
<dbReference type="Pfam" id="PF00246">
    <property type="entry name" value="Peptidase_M14"/>
    <property type="match status" value="1"/>
</dbReference>
<feature type="signal peptide" evidence="13">
    <location>
        <begin position="1"/>
        <end position="19"/>
    </location>
</feature>
<evidence type="ECO:0000256" key="6">
    <source>
        <dbReference type="ARBA" id="ARBA00022729"/>
    </source>
</evidence>
<dbReference type="SUPFAM" id="SSF54897">
    <property type="entry name" value="Protease propeptides/inhibitors"/>
    <property type="match status" value="1"/>
</dbReference>
<evidence type="ECO:0000256" key="8">
    <source>
        <dbReference type="ARBA" id="ARBA00022833"/>
    </source>
</evidence>
<feature type="domain" description="Peptidase M14" evidence="14">
    <location>
        <begin position="130"/>
        <end position="425"/>
    </location>
</feature>
<dbReference type="VEuPathDB" id="VectorBase:SCAU002714"/>
<keyword evidence="4" id="KW-0645">Protease</keyword>
<dbReference type="GO" id="GO:0008270">
    <property type="term" value="F:zinc ion binding"/>
    <property type="evidence" value="ECO:0007669"/>
    <property type="project" value="InterPro"/>
</dbReference>
<dbReference type="STRING" id="35570.A0A1I8NWS3"/>
<accession>A0A1I8NWS3</accession>
<evidence type="ECO:0000313" key="15">
    <source>
        <dbReference type="EnsemblMetazoa" id="SCAU002714-PA"/>
    </source>
</evidence>
<dbReference type="InterPro" id="IPR000834">
    <property type="entry name" value="Peptidase_M14"/>
</dbReference>
<keyword evidence="10" id="KW-1015">Disulfide bond</keyword>
<dbReference type="InterPro" id="IPR057246">
    <property type="entry name" value="CARBOXYPEPT_ZN_1"/>
</dbReference>
<evidence type="ECO:0000256" key="2">
    <source>
        <dbReference type="ARBA" id="ARBA00005988"/>
    </source>
</evidence>
<dbReference type="InterPro" id="IPR003146">
    <property type="entry name" value="M14A_act_pep"/>
</dbReference>
<keyword evidence="5" id="KW-0479">Metal-binding</keyword>
<dbReference type="Proteomes" id="UP000095300">
    <property type="component" value="Unassembled WGS sequence"/>
</dbReference>
<dbReference type="FunFam" id="3.40.630.10:FF:000001">
    <property type="entry name" value="Carboxypeptidase B"/>
    <property type="match status" value="1"/>
</dbReference>
<feature type="chain" id="PRO_5009325748" description="Zinc carboxypeptidase A 1" evidence="13">
    <location>
        <begin position="20"/>
        <end position="431"/>
    </location>
</feature>
<evidence type="ECO:0000256" key="5">
    <source>
        <dbReference type="ARBA" id="ARBA00022723"/>
    </source>
</evidence>
<dbReference type="Gene3D" id="3.40.630.10">
    <property type="entry name" value="Zn peptidases"/>
    <property type="match status" value="1"/>
</dbReference>
<feature type="active site" description="Proton donor/acceptor" evidence="12">
    <location>
        <position position="391"/>
    </location>
</feature>
<evidence type="ECO:0000256" key="1">
    <source>
        <dbReference type="ARBA" id="ARBA00001947"/>
    </source>
</evidence>
<dbReference type="CDD" id="cd03860">
    <property type="entry name" value="M14_CP_A-B_like"/>
    <property type="match status" value="1"/>
</dbReference>
<protein>
    <recommendedName>
        <fullName evidence="11">Zinc carboxypeptidase A 1</fullName>
    </recommendedName>
</protein>
<gene>
    <name evidence="15" type="primary">106086847</name>
</gene>
<dbReference type="PANTHER" id="PTHR11705">
    <property type="entry name" value="PROTEASE FAMILY M14 CARBOXYPEPTIDASE A,B"/>
    <property type="match status" value="1"/>
</dbReference>
<keyword evidence="6 13" id="KW-0732">Signal</keyword>
<dbReference type="AlphaFoldDB" id="A0A1I8NWS3"/>
<evidence type="ECO:0000313" key="16">
    <source>
        <dbReference type="Proteomes" id="UP000095300"/>
    </source>
</evidence>
<dbReference type="InterPro" id="IPR036990">
    <property type="entry name" value="M14A-like_propep"/>
</dbReference>
<keyword evidence="8" id="KW-0862">Zinc</keyword>
<keyword evidence="16" id="KW-1185">Reference proteome</keyword>
<evidence type="ECO:0000259" key="14">
    <source>
        <dbReference type="PROSITE" id="PS52035"/>
    </source>
</evidence>
<dbReference type="PROSITE" id="PS52035">
    <property type="entry name" value="PEPTIDASE_M14"/>
    <property type="match status" value="1"/>
</dbReference>
<dbReference type="GO" id="GO:0005615">
    <property type="term" value="C:extracellular space"/>
    <property type="evidence" value="ECO:0007669"/>
    <property type="project" value="TreeGrafter"/>
</dbReference>
<keyword evidence="7" id="KW-0378">Hydrolase</keyword>
<organism evidence="15 16">
    <name type="scientific">Stomoxys calcitrans</name>
    <name type="common">Stable fly</name>
    <name type="synonym">Conops calcitrans</name>
    <dbReference type="NCBI Taxonomy" id="35570"/>
    <lineage>
        <taxon>Eukaryota</taxon>
        <taxon>Metazoa</taxon>
        <taxon>Ecdysozoa</taxon>
        <taxon>Arthropoda</taxon>
        <taxon>Hexapoda</taxon>
        <taxon>Insecta</taxon>
        <taxon>Pterygota</taxon>
        <taxon>Neoptera</taxon>
        <taxon>Endopterygota</taxon>
        <taxon>Diptera</taxon>
        <taxon>Brachycera</taxon>
        <taxon>Muscomorpha</taxon>
        <taxon>Muscoidea</taxon>
        <taxon>Muscidae</taxon>
        <taxon>Stomoxys</taxon>
    </lineage>
</organism>
<proteinExistence type="inferred from homology"/>